<dbReference type="Proteomes" id="UP000663882">
    <property type="component" value="Unassembled WGS sequence"/>
</dbReference>
<dbReference type="AlphaFoldDB" id="A0A815M764"/>
<feature type="transmembrane region" description="Helical" evidence="2">
    <location>
        <begin position="129"/>
        <end position="155"/>
    </location>
</feature>
<evidence type="ECO:0000256" key="1">
    <source>
        <dbReference type="ARBA" id="ARBA00022737"/>
    </source>
</evidence>
<feature type="transmembrane region" description="Helical" evidence="2">
    <location>
        <begin position="7"/>
        <end position="29"/>
    </location>
</feature>
<dbReference type="GO" id="GO:0005886">
    <property type="term" value="C:plasma membrane"/>
    <property type="evidence" value="ECO:0007669"/>
    <property type="project" value="TreeGrafter"/>
</dbReference>
<feature type="transmembrane region" description="Helical" evidence="2">
    <location>
        <begin position="35"/>
        <end position="53"/>
    </location>
</feature>
<dbReference type="OrthoDB" id="533508at2759"/>
<comment type="caution">
    <text evidence="3">The sequence shown here is derived from an EMBL/GenBank/DDBJ whole genome shotgun (WGS) entry which is preliminary data.</text>
</comment>
<dbReference type="PANTHER" id="PTHR10582">
    <property type="entry name" value="TRANSIENT RECEPTOR POTENTIAL ION CHANNEL PROTEIN"/>
    <property type="match status" value="1"/>
</dbReference>
<evidence type="ECO:0008006" key="5">
    <source>
        <dbReference type="Google" id="ProtNLM"/>
    </source>
</evidence>
<dbReference type="GO" id="GO:0098703">
    <property type="term" value="P:calcium ion import across plasma membrane"/>
    <property type="evidence" value="ECO:0007669"/>
    <property type="project" value="TreeGrafter"/>
</dbReference>
<keyword evidence="1" id="KW-0677">Repeat</keyword>
<keyword evidence="2" id="KW-1133">Transmembrane helix</keyword>
<organism evidence="3 4">
    <name type="scientific">Rotaria sordida</name>
    <dbReference type="NCBI Taxonomy" id="392033"/>
    <lineage>
        <taxon>Eukaryota</taxon>
        <taxon>Metazoa</taxon>
        <taxon>Spiralia</taxon>
        <taxon>Gnathifera</taxon>
        <taxon>Rotifera</taxon>
        <taxon>Eurotatoria</taxon>
        <taxon>Bdelloidea</taxon>
        <taxon>Philodinida</taxon>
        <taxon>Philodinidae</taxon>
        <taxon>Rotaria</taxon>
    </lineage>
</organism>
<evidence type="ECO:0000313" key="4">
    <source>
        <dbReference type="Proteomes" id="UP000663882"/>
    </source>
</evidence>
<proteinExistence type="predicted"/>
<keyword evidence="2" id="KW-0812">Transmembrane</keyword>
<protein>
    <recommendedName>
        <fullName evidence="5">Ion transport domain-containing protein</fullName>
    </recommendedName>
</protein>
<reference evidence="3" key="1">
    <citation type="submission" date="2021-02" db="EMBL/GenBank/DDBJ databases">
        <authorList>
            <person name="Nowell W R."/>
        </authorList>
    </citation>
    <scope>NUCLEOTIDE SEQUENCE</scope>
</reference>
<dbReference type="GO" id="GO:0005262">
    <property type="term" value="F:calcium channel activity"/>
    <property type="evidence" value="ECO:0007669"/>
    <property type="project" value="TreeGrafter"/>
</dbReference>
<accession>A0A815M764</accession>
<evidence type="ECO:0000313" key="3">
    <source>
        <dbReference type="EMBL" id="CAF1415408.1"/>
    </source>
</evidence>
<evidence type="ECO:0000256" key="2">
    <source>
        <dbReference type="SAM" id="Phobius"/>
    </source>
</evidence>
<gene>
    <name evidence="3" type="ORF">RFH988_LOCUS35390</name>
</gene>
<dbReference type="InterPro" id="IPR024862">
    <property type="entry name" value="TRPV"/>
</dbReference>
<name>A0A815M764_9BILA</name>
<keyword evidence="2" id="KW-0472">Membrane</keyword>
<dbReference type="EMBL" id="CAJNOO010005364">
    <property type="protein sequence ID" value="CAF1415408.1"/>
    <property type="molecule type" value="Genomic_DNA"/>
</dbReference>
<dbReference type="PANTHER" id="PTHR10582:SF2">
    <property type="entry name" value="INACTIVE"/>
    <property type="match status" value="1"/>
</dbReference>
<feature type="transmembrane region" description="Helical" evidence="2">
    <location>
        <begin position="74"/>
        <end position="95"/>
    </location>
</feature>
<sequence length="356" mass="41865">MCIGSVFLENLLSCSFCLCILIVQFLRLLTIRHETIIYAFACLLAWIYMFFFIMPFRFTGPFVIMIYKMLFNDVLRFCIIYIIFLAGFSQSYFVLFNRNGLQGYFSSVKQCFLGLLGDFHFEHYVKEQYLWAGTLLFILYVVIITILLLNLLIAMMGDTYKDVKRSARQLWHLERTRIVLDIESGISASKRQSSINKYWVDIQDNLVKLKDEQFNITYTEWIKKKYDKSNVPASTKTTFTSSIVDFITKFINEINDLIPHIDRVRQQFRASKQARQAAMEQEDIITIHLDWSENFKLKQARQEKAITFLLASYYYEQHISILSGLLWKKNDCFSFGSISDDTNHMSEATWAAIQHL</sequence>